<dbReference type="EMBL" id="NOXT01000094">
    <property type="protein sequence ID" value="OYQ31085.1"/>
    <property type="molecule type" value="Genomic_DNA"/>
</dbReference>
<keyword evidence="2" id="KW-1185">Reference proteome</keyword>
<comment type="caution">
    <text evidence="1">The sequence shown here is derived from an EMBL/GenBank/DDBJ whole genome shotgun (WGS) entry which is preliminary data.</text>
</comment>
<evidence type="ECO:0000313" key="1">
    <source>
        <dbReference type="EMBL" id="OYQ31085.1"/>
    </source>
</evidence>
<name>A0A255YR36_9SPHN</name>
<dbReference type="Proteomes" id="UP000216991">
    <property type="component" value="Unassembled WGS sequence"/>
</dbReference>
<sequence length="88" mass="9610">MISALRDSAHLLIAADEFQRLDQALSLNPLIMWHRTVCETTVLTQVWRTNVAALLSAVAPLHAGNMPASHGAFQILARLIHEPSCQGV</sequence>
<gene>
    <name evidence="1" type="ORF">CHU93_05330</name>
</gene>
<proteinExistence type="predicted"/>
<accession>A0A255YR36</accession>
<dbReference type="AlphaFoldDB" id="A0A255YR36"/>
<evidence type="ECO:0000313" key="2">
    <source>
        <dbReference type="Proteomes" id="UP000216991"/>
    </source>
</evidence>
<feature type="non-terminal residue" evidence="1">
    <location>
        <position position="88"/>
    </location>
</feature>
<organism evidence="1 2">
    <name type="scientific">Sandarakinorhabdus cyanobacteriorum</name>
    <dbReference type="NCBI Taxonomy" id="1981098"/>
    <lineage>
        <taxon>Bacteria</taxon>
        <taxon>Pseudomonadati</taxon>
        <taxon>Pseudomonadota</taxon>
        <taxon>Alphaproteobacteria</taxon>
        <taxon>Sphingomonadales</taxon>
        <taxon>Sphingosinicellaceae</taxon>
        <taxon>Sandarakinorhabdus</taxon>
    </lineage>
</organism>
<protein>
    <submittedName>
        <fullName evidence="1">Uncharacterized protein</fullName>
    </submittedName>
</protein>
<reference evidence="1 2" key="1">
    <citation type="submission" date="2017-07" db="EMBL/GenBank/DDBJ databases">
        <title>Sandarakinorhabdus cyanobacteriorum sp. nov., a novel bacterium isolated from cyanobacterial aggregates in a eutrophic lake.</title>
        <authorList>
            <person name="Cai H."/>
        </authorList>
    </citation>
    <scope>NUCLEOTIDE SEQUENCE [LARGE SCALE GENOMIC DNA]</scope>
    <source>
        <strain evidence="1 2">TH057</strain>
    </source>
</reference>